<dbReference type="Gene3D" id="1.20.140.10">
    <property type="entry name" value="Butyryl-CoA Dehydrogenase, subunit A, domain 3"/>
    <property type="match status" value="1"/>
</dbReference>
<organism evidence="3 4">
    <name type="scientific">Lentzea fradiae</name>
    <dbReference type="NCBI Taxonomy" id="200378"/>
    <lineage>
        <taxon>Bacteria</taxon>
        <taxon>Bacillati</taxon>
        <taxon>Actinomycetota</taxon>
        <taxon>Actinomycetes</taxon>
        <taxon>Pseudonocardiales</taxon>
        <taxon>Pseudonocardiaceae</taxon>
        <taxon>Lentzea</taxon>
    </lineage>
</organism>
<dbReference type="AlphaFoldDB" id="A0A1G7VNK8"/>
<proteinExistence type="predicted"/>
<sequence>MIELSNLAAVLRAHAVKAEENDRLSTEAVEALRENGLFALRTPGDGRAGIAAVARLLTEAGRACPSSAWVAGTCATAKTLVANAVGGAEAFADPDVLFCGSGIPGGRGEPVAGGVRLTGRWPNVSGCEDAVWAVLGVMVDGVFSFVLVPTADLVVEPTWRMAGMRGTGSHTLVADDVLVPQERTAPAHPFAPNDRILFAMTALGPVVGAAQGALDAVTAMFASDRKPFMTSYTRMGESPGARHWLAEAAHLVQRAETAMLTAAEEADERELSAEDLPRLYRTLAGAGKDCRDAVDLMLDLHGTSGFDTANVLQRFWRDVAVGSRHPHLNSYLAVENLGTALAG</sequence>
<dbReference type="Gene3D" id="1.10.540.10">
    <property type="entry name" value="Acyl-CoA dehydrogenase/oxidase, N-terminal domain"/>
    <property type="match status" value="1"/>
</dbReference>
<keyword evidence="4" id="KW-1185">Reference proteome</keyword>
<dbReference type="InterPro" id="IPR046373">
    <property type="entry name" value="Acyl-CoA_Oxase/DH_mid-dom_sf"/>
</dbReference>
<dbReference type="OrthoDB" id="3402961at2"/>
<protein>
    <submittedName>
        <fullName evidence="3">Acyl-CoA dehydrogenase</fullName>
    </submittedName>
</protein>
<dbReference type="GO" id="GO:0033539">
    <property type="term" value="P:fatty acid beta-oxidation using acyl-CoA dehydrogenase"/>
    <property type="evidence" value="ECO:0007669"/>
    <property type="project" value="TreeGrafter"/>
</dbReference>
<name>A0A1G7VNK8_9PSEU</name>
<dbReference type="InterPro" id="IPR050741">
    <property type="entry name" value="Acyl-CoA_dehydrogenase"/>
</dbReference>
<dbReference type="PANTHER" id="PTHR48083:SF19">
    <property type="entry name" value="FLAVIN-DEPENDENT MONOOXYGENASE, OXYGENASE SUBUNIT HSAA"/>
    <property type="match status" value="1"/>
</dbReference>
<keyword evidence="1" id="KW-0560">Oxidoreductase</keyword>
<dbReference type="SUPFAM" id="SSF47203">
    <property type="entry name" value="Acyl-CoA dehydrogenase C-terminal domain-like"/>
    <property type="match status" value="1"/>
</dbReference>
<dbReference type="InterPro" id="IPR013107">
    <property type="entry name" value="Acyl-CoA_DH_C"/>
</dbReference>
<dbReference type="InterPro" id="IPR036250">
    <property type="entry name" value="AcylCo_DH-like_C"/>
</dbReference>
<dbReference type="InterPro" id="IPR037069">
    <property type="entry name" value="AcylCoA_DH/ox_N_sf"/>
</dbReference>
<reference evidence="4" key="1">
    <citation type="submission" date="2016-10" db="EMBL/GenBank/DDBJ databases">
        <authorList>
            <person name="Varghese N."/>
            <person name="Submissions S."/>
        </authorList>
    </citation>
    <scope>NUCLEOTIDE SEQUENCE [LARGE SCALE GENOMIC DNA]</scope>
    <source>
        <strain evidence="4">CGMCC 4.3506</strain>
    </source>
</reference>
<dbReference type="Gene3D" id="2.40.110.10">
    <property type="entry name" value="Butyryl-CoA Dehydrogenase, subunit A, domain 2"/>
    <property type="match status" value="1"/>
</dbReference>
<dbReference type="SUPFAM" id="SSF56645">
    <property type="entry name" value="Acyl-CoA dehydrogenase NM domain-like"/>
    <property type="match status" value="1"/>
</dbReference>
<dbReference type="GO" id="GO:0005737">
    <property type="term" value="C:cytoplasm"/>
    <property type="evidence" value="ECO:0007669"/>
    <property type="project" value="TreeGrafter"/>
</dbReference>
<dbReference type="Pfam" id="PF08028">
    <property type="entry name" value="Acyl-CoA_dh_2"/>
    <property type="match status" value="1"/>
</dbReference>
<gene>
    <name evidence="3" type="ORF">SAMN05216553_109344</name>
</gene>
<dbReference type="PANTHER" id="PTHR48083">
    <property type="entry name" value="MEDIUM-CHAIN SPECIFIC ACYL-COA DEHYDROGENASE, MITOCHONDRIAL-RELATED"/>
    <property type="match status" value="1"/>
</dbReference>
<dbReference type="STRING" id="200378.SAMN05216553_109344"/>
<feature type="domain" description="Acyl-CoA dehydrogenase C-terminal" evidence="2">
    <location>
        <begin position="204"/>
        <end position="329"/>
    </location>
</feature>
<evidence type="ECO:0000256" key="1">
    <source>
        <dbReference type="ARBA" id="ARBA00023002"/>
    </source>
</evidence>
<dbReference type="GO" id="GO:0016712">
    <property type="term" value="F:oxidoreductase activity, acting on paired donors, with incorporation or reduction of molecular oxygen, reduced flavin or flavoprotein as one donor, and incorporation of one atom of oxygen"/>
    <property type="evidence" value="ECO:0007669"/>
    <property type="project" value="TreeGrafter"/>
</dbReference>
<evidence type="ECO:0000313" key="4">
    <source>
        <dbReference type="Proteomes" id="UP000199623"/>
    </source>
</evidence>
<dbReference type="Proteomes" id="UP000199623">
    <property type="component" value="Unassembled WGS sequence"/>
</dbReference>
<dbReference type="InterPro" id="IPR009100">
    <property type="entry name" value="AcylCoA_DH/oxidase_NM_dom_sf"/>
</dbReference>
<accession>A0A1G7VNK8</accession>
<evidence type="ECO:0000313" key="3">
    <source>
        <dbReference type="EMBL" id="SDG61314.1"/>
    </source>
</evidence>
<dbReference type="GO" id="GO:0003995">
    <property type="term" value="F:acyl-CoA dehydrogenase activity"/>
    <property type="evidence" value="ECO:0007669"/>
    <property type="project" value="TreeGrafter"/>
</dbReference>
<evidence type="ECO:0000259" key="2">
    <source>
        <dbReference type="Pfam" id="PF08028"/>
    </source>
</evidence>
<dbReference type="PIRSF" id="PIRSF016578">
    <property type="entry name" value="HsaA"/>
    <property type="match status" value="1"/>
</dbReference>
<dbReference type="GO" id="GO:0050660">
    <property type="term" value="F:flavin adenine dinucleotide binding"/>
    <property type="evidence" value="ECO:0007669"/>
    <property type="project" value="InterPro"/>
</dbReference>
<dbReference type="RefSeq" id="WP_090051995.1">
    <property type="nucleotide sequence ID" value="NZ_FNCC01000009.1"/>
</dbReference>
<dbReference type="EMBL" id="FNCC01000009">
    <property type="protein sequence ID" value="SDG61314.1"/>
    <property type="molecule type" value="Genomic_DNA"/>
</dbReference>